<keyword evidence="2" id="KW-1185">Reference proteome</keyword>
<name>A0A7R9LV80_9ACAR</name>
<dbReference type="AlphaFoldDB" id="A0A7R9LV80"/>
<dbReference type="EMBL" id="CAJPIZ010043706">
    <property type="protein sequence ID" value="CAG2122023.1"/>
    <property type="molecule type" value="Genomic_DNA"/>
</dbReference>
<feature type="non-terminal residue" evidence="1">
    <location>
        <position position="1"/>
    </location>
</feature>
<protein>
    <submittedName>
        <fullName evidence="1">Uncharacterized protein</fullName>
    </submittedName>
</protein>
<organism evidence="1">
    <name type="scientific">Medioppia subpectinata</name>
    <dbReference type="NCBI Taxonomy" id="1979941"/>
    <lineage>
        <taxon>Eukaryota</taxon>
        <taxon>Metazoa</taxon>
        <taxon>Ecdysozoa</taxon>
        <taxon>Arthropoda</taxon>
        <taxon>Chelicerata</taxon>
        <taxon>Arachnida</taxon>
        <taxon>Acari</taxon>
        <taxon>Acariformes</taxon>
        <taxon>Sarcoptiformes</taxon>
        <taxon>Oribatida</taxon>
        <taxon>Brachypylina</taxon>
        <taxon>Oppioidea</taxon>
        <taxon>Oppiidae</taxon>
        <taxon>Medioppia</taxon>
    </lineage>
</organism>
<reference evidence="1" key="1">
    <citation type="submission" date="2020-11" db="EMBL/GenBank/DDBJ databases">
        <authorList>
            <person name="Tran Van P."/>
        </authorList>
    </citation>
    <scope>NUCLEOTIDE SEQUENCE</scope>
</reference>
<sequence length="18" mass="2330">EYSVFWVRVVRERRVFCV</sequence>
<gene>
    <name evidence="1" type="ORF">OSB1V03_LOCUS21969</name>
</gene>
<evidence type="ECO:0000313" key="2">
    <source>
        <dbReference type="Proteomes" id="UP000759131"/>
    </source>
</evidence>
<dbReference type="Proteomes" id="UP000759131">
    <property type="component" value="Unassembled WGS sequence"/>
</dbReference>
<dbReference type="EMBL" id="OC898281">
    <property type="protein sequence ID" value="CAD7648514.1"/>
    <property type="molecule type" value="Genomic_DNA"/>
</dbReference>
<evidence type="ECO:0000313" key="1">
    <source>
        <dbReference type="EMBL" id="CAD7648514.1"/>
    </source>
</evidence>
<proteinExistence type="predicted"/>
<accession>A0A7R9LV80</accession>